<keyword evidence="3 4" id="KW-0408">Iron</keyword>
<organism evidence="7 8">
    <name type="scientific">Candidatus Sulfotelmatobacter kueseliae</name>
    <dbReference type="NCBI Taxonomy" id="2042962"/>
    <lineage>
        <taxon>Bacteria</taxon>
        <taxon>Pseudomonadati</taxon>
        <taxon>Acidobacteriota</taxon>
        <taxon>Terriglobia</taxon>
        <taxon>Terriglobales</taxon>
        <taxon>Candidatus Korobacteraceae</taxon>
        <taxon>Candidatus Sulfotelmatobacter</taxon>
    </lineage>
</organism>
<evidence type="ECO:0000256" key="1">
    <source>
        <dbReference type="ARBA" id="ARBA00022617"/>
    </source>
</evidence>
<dbReference type="Pfam" id="PF13442">
    <property type="entry name" value="Cytochrome_CBB3"/>
    <property type="match status" value="1"/>
</dbReference>
<dbReference type="GO" id="GO:0020037">
    <property type="term" value="F:heme binding"/>
    <property type="evidence" value="ECO:0007669"/>
    <property type="project" value="InterPro"/>
</dbReference>
<dbReference type="InterPro" id="IPR009056">
    <property type="entry name" value="Cyt_c-like_dom"/>
</dbReference>
<evidence type="ECO:0000313" key="7">
    <source>
        <dbReference type="EMBL" id="SPF45470.1"/>
    </source>
</evidence>
<evidence type="ECO:0000256" key="3">
    <source>
        <dbReference type="ARBA" id="ARBA00023004"/>
    </source>
</evidence>
<evidence type="ECO:0000256" key="2">
    <source>
        <dbReference type="ARBA" id="ARBA00022723"/>
    </source>
</evidence>
<gene>
    <name evidence="7" type="ORF">SBA1_60024</name>
</gene>
<accession>A0A2U3L0U9</accession>
<name>A0A2U3L0U9_9BACT</name>
<keyword evidence="5" id="KW-0732">Signal</keyword>
<dbReference type="InterPro" id="IPR036909">
    <property type="entry name" value="Cyt_c-like_dom_sf"/>
</dbReference>
<feature type="domain" description="Cytochrome c" evidence="6">
    <location>
        <begin position="40"/>
        <end position="145"/>
    </location>
</feature>
<feature type="signal peptide" evidence="5">
    <location>
        <begin position="1"/>
        <end position="20"/>
    </location>
</feature>
<feature type="chain" id="PRO_5015564464" description="Cytochrome c domain-containing protein" evidence="5">
    <location>
        <begin position="21"/>
        <end position="147"/>
    </location>
</feature>
<dbReference type="Gene3D" id="1.10.760.10">
    <property type="entry name" value="Cytochrome c-like domain"/>
    <property type="match status" value="1"/>
</dbReference>
<evidence type="ECO:0000313" key="8">
    <source>
        <dbReference type="Proteomes" id="UP000238701"/>
    </source>
</evidence>
<dbReference type="GO" id="GO:0009055">
    <property type="term" value="F:electron transfer activity"/>
    <property type="evidence" value="ECO:0007669"/>
    <property type="project" value="InterPro"/>
</dbReference>
<dbReference type="GO" id="GO:0046872">
    <property type="term" value="F:metal ion binding"/>
    <property type="evidence" value="ECO:0007669"/>
    <property type="project" value="UniProtKB-KW"/>
</dbReference>
<sequence length="147" mass="15363">MRVVKFVSLAVILLMLSALAVAQQAPAQTPTVKHVPITNTPSNSGKDMYNSYCAVCHGTDGKGKGPAASAMKAPPTDLTALAAKNGGQYPVAHVSAVIRGQAALPSHGSSDMPVWGPLFSSISQGHEAQVQQRVTNLVKYIESLQVK</sequence>
<keyword evidence="2 4" id="KW-0479">Metal-binding</keyword>
<reference evidence="8" key="1">
    <citation type="submission" date="2018-02" db="EMBL/GenBank/DDBJ databases">
        <authorList>
            <person name="Hausmann B."/>
        </authorList>
    </citation>
    <scope>NUCLEOTIDE SEQUENCE [LARGE SCALE GENOMIC DNA]</scope>
    <source>
        <strain evidence="8">Peat soil MAG SbA1</strain>
    </source>
</reference>
<evidence type="ECO:0000259" key="6">
    <source>
        <dbReference type="PROSITE" id="PS51007"/>
    </source>
</evidence>
<proteinExistence type="predicted"/>
<protein>
    <recommendedName>
        <fullName evidence="6">Cytochrome c domain-containing protein</fullName>
    </recommendedName>
</protein>
<dbReference type="SUPFAM" id="SSF46626">
    <property type="entry name" value="Cytochrome c"/>
    <property type="match status" value="1"/>
</dbReference>
<dbReference type="Proteomes" id="UP000238701">
    <property type="component" value="Unassembled WGS sequence"/>
</dbReference>
<dbReference type="AlphaFoldDB" id="A0A2U3L0U9"/>
<evidence type="ECO:0000256" key="4">
    <source>
        <dbReference type="PROSITE-ProRule" id="PRU00433"/>
    </source>
</evidence>
<keyword evidence="1 4" id="KW-0349">Heme</keyword>
<evidence type="ECO:0000256" key="5">
    <source>
        <dbReference type="SAM" id="SignalP"/>
    </source>
</evidence>
<dbReference type="PROSITE" id="PS51007">
    <property type="entry name" value="CYTC"/>
    <property type="match status" value="1"/>
</dbReference>
<dbReference type="EMBL" id="OMOD01000155">
    <property type="protein sequence ID" value="SPF45470.1"/>
    <property type="molecule type" value="Genomic_DNA"/>
</dbReference>
<dbReference type="OrthoDB" id="9773456at2"/>